<sequence length="313" mass="36282">MFMKNMTKIICVFSFVILLFVFITSSYGDNQVEGAMVVNTVYNELKDSAYMYVDENDSLALVYLLKAFKEETPQNPRHLYDAGALAARLGQKRLAFEMLEMSVNKGYSYYDHMKKNTNFPSFDEVRFNLCLDKVRKRDSLLYRVSEGLDSVFKLDQDIREQFENEILRKGKDTESAEAKIILDSMRIIDDKNLEYVNKLMDNNGFLGNSLKTKKSKLTMYLIYLHAPIEVLENKLGIIRQAVKNGELEVQLYPNFEDKILSIRKGVQKYGTQYRVLNGEVVFVPLLDSLNVDLYRSEFNLGPFESFAKWIKGQ</sequence>
<gene>
    <name evidence="1" type="ORF">SAMN05444001_101323</name>
</gene>
<comment type="caution">
    <text evidence="1">The sequence shown here is derived from an EMBL/GenBank/DDBJ whole genome shotgun (WGS) entry which is preliminary data.</text>
</comment>
<evidence type="ECO:0000313" key="1">
    <source>
        <dbReference type="EMBL" id="SEF47116.1"/>
    </source>
</evidence>
<dbReference type="InterPro" id="IPR046732">
    <property type="entry name" value="DUF6624"/>
</dbReference>
<keyword evidence="2" id="KW-1185">Reference proteome</keyword>
<proteinExistence type="predicted"/>
<dbReference type="Pfam" id="PF20329">
    <property type="entry name" value="DUF6624"/>
    <property type="match status" value="1"/>
</dbReference>
<organism evidence="1 2">
    <name type="scientific">Parabacteroides chinchillae</name>
    <dbReference type="NCBI Taxonomy" id="871327"/>
    <lineage>
        <taxon>Bacteria</taxon>
        <taxon>Pseudomonadati</taxon>
        <taxon>Bacteroidota</taxon>
        <taxon>Bacteroidia</taxon>
        <taxon>Bacteroidales</taxon>
        <taxon>Tannerellaceae</taxon>
        <taxon>Parabacteroides</taxon>
    </lineage>
</organism>
<dbReference type="Proteomes" id="UP000236725">
    <property type="component" value="Unassembled WGS sequence"/>
</dbReference>
<name>A0A8G2F9H0_9BACT</name>
<accession>A0A8G2F9H0</accession>
<dbReference type="AlphaFoldDB" id="A0A8G2F9H0"/>
<dbReference type="EMBL" id="FNVS01000001">
    <property type="protein sequence ID" value="SEF47116.1"/>
    <property type="molecule type" value="Genomic_DNA"/>
</dbReference>
<reference evidence="1 2" key="1">
    <citation type="submission" date="2016-10" db="EMBL/GenBank/DDBJ databases">
        <authorList>
            <person name="Varghese N."/>
            <person name="Submissions S."/>
        </authorList>
    </citation>
    <scope>NUCLEOTIDE SEQUENCE [LARGE SCALE GENOMIC DNA]</scope>
    <source>
        <strain evidence="1 2">DSM 29073</strain>
    </source>
</reference>
<protein>
    <submittedName>
        <fullName evidence="1">Uncharacterized protein</fullName>
    </submittedName>
</protein>
<evidence type="ECO:0000313" key="2">
    <source>
        <dbReference type="Proteomes" id="UP000236725"/>
    </source>
</evidence>